<name>A0A9P9A050_9PEZI</name>
<feature type="region of interest" description="Disordered" evidence="1">
    <location>
        <begin position="693"/>
        <end position="714"/>
    </location>
</feature>
<dbReference type="RefSeq" id="XP_045961132.1">
    <property type="nucleotide sequence ID" value="XM_046095235.1"/>
</dbReference>
<protein>
    <recommendedName>
        <fullName evidence="4">BTB domain-containing protein</fullName>
    </recommendedName>
</protein>
<sequence>MLSLDNVPQTVYESNSRQLSECVQRLRAVPIDKNYIDTACKEYNRTRVQAGQLCKALLRQTLHDQKSSGSSSLADLDKGAASNIQPGSSRLGSVPRASFSSISPSDGYPPPNIYEQHLDMIQGWIGCLEILSAALRIPLLDTYKSWEPDASPAMIEQLFQNTTFRRNVILRLRNASKSARWDNFKTFETRFHCFDQLKADLIEVKCLLHDGESGISPERDIEEISVSHRGDAILEFANKESEVFPVLRFRVSSHMLAEASPIFAHMFGNSAMLTSSEGDEQNNLPPPPSTYTFQDGAEVQVYRMPQLELNTGKSLEILLHAAHMHNDKVPKEIDFDTFVAIAEVCMRYKCTAPLELTVEYLWLPQWLHKANEDMPNGLLLISYAFGMRTLFTRMSKTAILNIVDQEDLESRTWPRRLKDKVWAVRNAKFGQVHHCCQSMLQEYLRCPPAMPLTKGNIHVNGLAPTVKPRCVRGSHSCDAACLGWLMMLFSELQVLPQIMYTTVLSRRPPPPRRSLDQLLGSLRFMASPPQTHTGPCDFAPAFRAAINDIYNSLSGLTLFDVSGKHGWALSRHKSMTPQPVLKVGVPTPDSSVAKRTTDDVILRVMRHLDDLNDVYNAALVNKAFFQSFKNNELLLLRNLIGKAKAPERWAIHGAGSKKEARLEMNPPSAKEDLETCGEPLGLADIEKGLESINIASDGSNRTPEPRSVFEEDSDLEHYQNDFESDSLVEVIEAGYGSPGEKMTREEAVRILWPDDNEFQSRTPDNGIDLRYQSNEGLPVQGSRQITEKFRAGDLSFQSIEEKTLITKEDKNLSDEHYERIGLRRANADGESDTLSEWI</sequence>
<feature type="region of interest" description="Disordered" evidence="1">
    <location>
        <begin position="67"/>
        <end position="105"/>
    </location>
</feature>
<dbReference type="AlphaFoldDB" id="A0A9P9A050"/>
<feature type="compositionally biased region" description="Polar residues" evidence="1">
    <location>
        <begin position="82"/>
        <end position="91"/>
    </location>
</feature>
<gene>
    <name evidence="2" type="ORF">BKA67DRAFT_173296</name>
</gene>
<evidence type="ECO:0000256" key="1">
    <source>
        <dbReference type="SAM" id="MobiDB-lite"/>
    </source>
</evidence>
<accession>A0A9P9A050</accession>
<comment type="caution">
    <text evidence="2">The sequence shown here is derived from an EMBL/GenBank/DDBJ whole genome shotgun (WGS) entry which is preliminary data.</text>
</comment>
<organism evidence="2 3">
    <name type="scientific">Truncatella angustata</name>
    <dbReference type="NCBI Taxonomy" id="152316"/>
    <lineage>
        <taxon>Eukaryota</taxon>
        <taxon>Fungi</taxon>
        <taxon>Dikarya</taxon>
        <taxon>Ascomycota</taxon>
        <taxon>Pezizomycotina</taxon>
        <taxon>Sordariomycetes</taxon>
        <taxon>Xylariomycetidae</taxon>
        <taxon>Amphisphaeriales</taxon>
        <taxon>Sporocadaceae</taxon>
        <taxon>Truncatella</taxon>
    </lineage>
</organism>
<dbReference type="GeneID" id="70124128"/>
<feature type="compositionally biased region" description="Polar residues" evidence="1">
    <location>
        <begin position="693"/>
        <end position="702"/>
    </location>
</feature>
<dbReference type="Proteomes" id="UP000758603">
    <property type="component" value="Unassembled WGS sequence"/>
</dbReference>
<dbReference type="EMBL" id="JAGPXC010000002">
    <property type="protein sequence ID" value="KAH6656898.1"/>
    <property type="molecule type" value="Genomic_DNA"/>
</dbReference>
<evidence type="ECO:0000313" key="2">
    <source>
        <dbReference type="EMBL" id="KAH6656898.1"/>
    </source>
</evidence>
<keyword evidence="3" id="KW-1185">Reference proteome</keyword>
<proteinExistence type="predicted"/>
<feature type="compositionally biased region" description="Basic and acidic residues" evidence="1">
    <location>
        <begin position="703"/>
        <end position="714"/>
    </location>
</feature>
<evidence type="ECO:0008006" key="4">
    <source>
        <dbReference type="Google" id="ProtNLM"/>
    </source>
</evidence>
<evidence type="ECO:0000313" key="3">
    <source>
        <dbReference type="Proteomes" id="UP000758603"/>
    </source>
</evidence>
<reference evidence="2" key="1">
    <citation type="journal article" date="2021" name="Nat. Commun.">
        <title>Genetic determinants of endophytism in the Arabidopsis root mycobiome.</title>
        <authorList>
            <person name="Mesny F."/>
            <person name="Miyauchi S."/>
            <person name="Thiergart T."/>
            <person name="Pickel B."/>
            <person name="Atanasova L."/>
            <person name="Karlsson M."/>
            <person name="Huettel B."/>
            <person name="Barry K.W."/>
            <person name="Haridas S."/>
            <person name="Chen C."/>
            <person name="Bauer D."/>
            <person name="Andreopoulos W."/>
            <person name="Pangilinan J."/>
            <person name="LaButti K."/>
            <person name="Riley R."/>
            <person name="Lipzen A."/>
            <person name="Clum A."/>
            <person name="Drula E."/>
            <person name="Henrissat B."/>
            <person name="Kohler A."/>
            <person name="Grigoriev I.V."/>
            <person name="Martin F.M."/>
            <person name="Hacquard S."/>
        </authorList>
    </citation>
    <scope>NUCLEOTIDE SEQUENCE</scope>
    <source>
        <strain evidence="2">MPI-SDFR-AT-0073</strain>
    </source>
</reference>
<dbReference type="OrthoDB" id="5376710at2759"/>